<evidence type="ECO:0000313" key="2">
    <source>
        <dbReference type="EMBL" id="THE13129.1"/>
    </source>
</evidence>
<dbReference type="Proteomes" id="UP000306477">
    <property type="component" value="Unassembled WGS sequence"/>
</dbReference>
<proteinExistence type="inferred from homology"/>
<evidence type="ECO:0000256" key="1">
    <source>
        <dbReference type="ARBA" id="ARBA00006217"/>
    </source>
</evidence>
<organism evidence="2 3">
    <name type="scientific">Bacillus timonensis</name>
    <dbReference type="NCBI Taxonomy" id="1033734"/>
    <lineage>
        <taxon>Bacteria</taxon>
        <taxon>Bacillati</taxon>
        <taxon>Bacillota</taxon>
        <taxon>Bacilli</taxon>
        <taxon>Bacillales</taxon>
        <taxon>Bacillaceae</taxon>
        <taxon>Bacillus</taxon>
    </lineage>
</organism>
<reference evidence="2 3" key="1">
    <citation type="journal article" date="2019" name="Indoor Air">
        <title>Impacts of indoor surface finishes on bacterial viability.</title>
        <authorList>
            <person name="Hu J."/>
            <person name="Maamar S.B."/>
            <person name="Glawe A.J."/>
            <person name="Gottel N."/>
            <person name="Gilbert J.A."/>
            <person name="Hartmann E.M."/>
        </authorList>
    </citation>
    <scope>NUCLEOTIDE SEQUENCE [LARGE SCALE GENOMIC DNA]</scope>
    <source>
        <strain evidence="2 3">AF060A6</strain>
    </source>
</reference>
<dbReference type="PANTHER" id="PTHR43175">
    <property type="entry name" value="CARBONIC ANHYDRASE"/>
    <property type="match status" value="1"/>
</dbReference>
<dbReference type="GO" id="GO:0008270">
    <property type="term" value="F:zinc ion binding"/>
    <property type="evidence" value="ECO:0007669"/>
    <property type="project" value="InterPro"/>
</dbReference>
<dbReference type="InterPro" id="IPR036874">
    <property type="entry name" value="Carbonic_anhydrase_sf"/>
</dbReference>
<dbReference type="InterPro" id="IPR001765">
    <property type="entry name" value="Carbonic_anhydrase"/>
</dbReference>
<dbReference type="GO" id="GO:0004089">
    <property type="term" value="F:carbonate dehydratase activity"/>
    <property type="evidence" value="ECO:0007669"/>
    <property type="project" value="InterPro"/>
</dbReference>
<dbReference type="RefSeq" id="WP_136379179.1">
    <property type="nucleotide sequence ID" value="NZ_SLUB01000011.1"/>
</dbReference>
<dbReference type="EMBL" id="SLUB01000011">
    <property type="protein sequence ID" value="THE13129.1"/>
    <property type="molecule type" value="Genomic_DNA"/>
</dbReference>
<comment type="caution">
    <text evidence="2">The sequence shown here is derived from an EMBL/GenBank/DDBJ whole genome shotgun (WGS) entry which is preliminary data.</text>
</comment>
<dbReference type="SUPFAM" id="SSF53056">
    <property type="entry name" value="beta-carbonic anhydrase, cab"/>
    <property type="match status" value="1"/>
</dbReference>
<keyword evidence="3" id="KW-1185">Reference proteome</keyword>
<protein>
    <submittedName>
        <fullName evidence="2">Carbonic anhydrase</fullName>
    </submittedName>
</protein>
<gene>
    <name evidence="2" type="ORF">E1I69_08475</name>
</gene>
<dbReference type="OrthoDB" id="9792260at2"/>
<evidence type="ECO:0000313" key="3">
    <source>
        <dbReference type="Proteomes" id="UP000306477"/>
    </source>
</evidence>
<comment type="similarity">
    <text evidence="1">Belongs to the beta-class carbonic anhydrase family.</text>
</comment>
<dbReference type="PANTHER" id="PTHR43175:SF1">
    <property type="entry name" value="CARBONIC ANHYDRASE-LIKE PROTEIN YBCF-RELATED"/>
    <property type="match status" value="1"/>
</dbReference>
<sequence>MNSDERTKVLFLTEAEYQPECFSNYVNHINNPEDMIILNSNGREVLHPFGEIMRNIIITVYQEKIKEVYIVGDKGIDTSRLDRCTCPSVPQDKLETLEYLFKNCKPEFLGMNLQEWLEGNKSATDFVQKNAGTIRKHPLVPDDVIVRGLFINTGTEEMVEEMVF</sequence>
<accession>A0A4S3PTR7</accession>
<dbReference type="AlphaFoldDB" id="A0A4S3PTR7"/>
<name>A0A4S3PTR7_9BACI</name>